<accession>A0A9J6CRB7</accession>
<keyword evidence="2" id="KW-1185">Reference proteome</keyword>
<evidence type="ECO:0000313" key="1">
    <source>
        <dbReference type="EMBL" id="KAG5684890.1"/>
    </source>
</evidence>
<dbReference type="EMBL" id="JADBJN010000001">
    <property type="protein sequence ID" value="KAG5684890.1"/>
    <property type="molecule type" value="Genomic_DNA"/>
</dbReference>
<reference evidence="1" key="1">
    <citation type="submission" date="2021-03" db="EMBL/GenBank/DDBJ databases">
        <title>Chromosome level genome of the anhydrobiotic midge Polypedilum vanderplanki.</title>
        <authorList>
            <person name="Yoshida Y."/>
            <person name="Kikawada T."/>
            <person name="Gusev O."/>
        </authorList>
    </citation>
    <scope>NUCLEOTIDE SEQUENCE</scope>
    <source>
        <strain evidence="1">NIAS01</strain>
        <tissue evidence="1">Whole body or cell culture</tissue>
    </source>
</reference>
<evidence type="ECO:0000313" key="2">
    <source>
        <dbReference type="Proteomes" id="UP001107558"/>
    </source>
</evidence>
<name>A0A9J6CRB7_POLVA</name>
<dbReference type="AlphaFoldDB" id="A0A9J6CRB7"/>
<comment type="caution">
    <text evidence="1">The sequence shown here is derived from an EMBL/GenBank/DDBJ whole genome shotgun (WGS) entry which is preliminary data.</text>
</comment>
<organism evidence="1 2">
    <name type="scientific">Polypedilum vanderplanki</name>
    <name type="common">Sleeping chironomid midge</name>
    <dbReference type="NCBI Taxonomy" id="319348"/>
    <lineage>
        <taxon>Eukaryota</taxon>
        <taxon>Metazoa</taxon>
        <taxon>Ecdysozoa</taxon>
        <taxon>Arthropoda</taxon>
        <taxon>Hexapoda</taxon>
        <taxon>Insecta</taxon>
        <taxon>Pterygota</taxon>
        <taxon>Neoptera</taxon>
        <taxon>Endopterygota</taxon>
        <taxon>Diptera</taxon>
        <taxon>Nematocera</taxon>
        <taxon>Chironomoidea</taxon>
        <taxon>Chironomidae</taxon>
        <taxon>Chironominae</taxon>
        <taxon>Polypedilum</taxon>
        <taxon>Polypedilum</taxon>
    </lineage>
</organism>
<dbReference type="Proteomes" id="UP001107558">
    <property type="component" value="Chromosome 1"/>
</dbReference>
<gene>
    <name evidence="1" type="ORF">PVAND_014100</name>
</gene>
<sequence length="92" mass="9837">MYLISCKVPQIKIINCLYAIYLTSTLLTIGEVLCIESKAESYTNHIKKVPISGSGSGATTANSLQKRSSYQVISQTMSEAIGNNEFGSGDGV</sequence>
<protein>
    <submittedName>
        <fullName evidence="1">Uncharacterized protein</fullName>
    </submittedName>
</protein>
<proteinExistence type="predicted"/>